<comment type="caution">
    <text evidence="2">The sequence shown here is derived from an EMBL/GenBank/DDBJ whole genome shotgun (WGS) entry which is preliminary data.</text>
</comment>
<dbReference type="GO" id="GO:0016787">
    <property type="term" value="F:hydrolase activity"/>
    <property type="evidence" value="ECO:0007669"/>
    <property type="project" value="UniProtKB-KW"/>
</dbReference>
<dbReference type="PANTHER" id="PTHR40031:SF1">
    <property type="entry name" value="MEMBRANE-BOUND METAL-DEPENDENT HYDROLASE"/>
    <property type="match status" value="1"/>
</dbReference>
<dbReference type="STRING" id="319236.BST91_00865"/>
<feature type="transmembrane region" description="Helical" evidence="1">
    <location>
        <begin position="59"/>
        <end position="78"/>
    </location>
</feature>
<dbReference type="eggNOG" id="COG1988">
    <property type="taxonomic scope" value="Bacteria"/>
</dbReference>
<dbReference type="InterPro" id="IPR053170">
    <property type="entry name" value="Transcription_regulator"/>
</dbReference>
<accession>A0A090Q8F4</accession>
<keyword evidence="1" id="KW-0472">Membrane</keyword>
<feature type="transmembrane region" description="Helical" evidence="1">
    <location>
        <begin position="123"/>
        <end position="149"/>
    </location>
</feature>
<evidence type="ECO:0000313" key="3">
    <source>
        <dbReference type="Proteomes" id="UP000029221"/>
    </source>
</evidence>
<evidence type="ECO:0000313" key="2">
    <source>
        <dbReference type="EMBL" id="GAK98003.1"/>
    </source>
</evidence>
<dbReference type="PANTHER" id="PTHR40031">
    <property type="entry name" value="HYPOTHETICAL MEMBRANE SPANNING PROTEIN"/>
    <property type="match status" value="1"/>
</dbReference>
<dbReference type="InterPro" id="IPR007404">
    <property type="entry name" value="YdjM-like"/>
</dbReference>
<dbReference type="EMBL" id="BBML01000008">
    <property type="protein sequence ID" value="GAK98003.1"/>
    <property type="molecule type" value="Genomic_DNA"/>
</dbReference>
<keyword evidence="2" id="KW-0378">Hydrolase</keyword>
<keyword evidence="1" id="KW-0812">Transmembrane</keyword>
<sequence>MDSLTQIVLGAAVGETVLGNKVGNKALLYGAIAGTIPDLDILARSFTDTITATEIHRGFSHSILFCVLFAPVFGFIVDRIESSKRIGWKSWSWLFFWGLITHPILDMFTTWGTQFFWPFDKAIAWNTIFVIDPLYTLPFLACTLVVLFLKKGSLSRKRTNLTGIFISTSYLLMTVLLKWNATQEFKKALDENKFNYSQISTRPAPLTTLLWNCNVDAGDAYLLADYSFFDSKPISFKSYPKNRNLEPTWKYEQSEENLRRLIDISKGWYLMEKKNGSWYLNDLRFGTMPINKDEEQFVFSYKLKEENKTLVAKENPKEPMDVTIVIYKLWNRIWGN</sequence>
<protein>
    <submittedName>
        <fullName evidence="2">Membrane-bound metal-dependent hydrolase</fullName>
    </submittedName>
</protein>
<dbReference type="RefSeq" id="WP_042279952.1">
    <property type="nucleotide sequence ID" value="NZ_BBML01000008.1"/>
</dbReference>
<dbReference type="AlphaFoldDB" id="A0A090Q8F4"/>
<keyword evidence="3" id="KW-1185">Reference proteome</keyword>
<organism evidence="2 3">
    <name type="scientific">Nonlabens tegetincola</name>
    <dbReference type="NCBI Taxonomy" id="323273"/>
    <lineage>
        <taxon>Bacteria</taxon>
        <taxon>Pseudomonadati</taxon>
        <taxon>Bacteroidota</taxon>
        <taxon>Flavobacteriia</taxon>
        <taxon>Flavobacteriales</taxon>
        <taxon>Flavobacteriaceae</taxon>
        <taxon>Nonlabens</taxon>
    </lineage>
</organism>
<evidence type="ECO:0000256" key="1">
    <source>
        <dbReference type="SAM" id="Phobius"/>
    </source>
</evidence>
<name>A0A090Q8F4_9FLAO</name>
<dbReference type="Proteomes" id="UP000029221">
    <property type="component" value="Unassembled WGS sequence"/>
</dbReference>
<feature type="transmembrane region" description="Helical" evidence="1">
    <location>
        <begin position="161"/>
        <end position="179"/>
    </location>
</feature>
<dbReference type="Pfam" id="PF04307">
    <property type="entry name" value="YdjM"/>
    <property type="match status" value="1"/>
</dbReference>
<proteinExistence type="predicted"/>
<gene>
    <name evidence="2" type="ORF">JCM19294_1625</name>
</gene>
<reference evidence="2" key="1">
    <citation type="journal article" date="2014" name="Genome Announc.">
        <title>Draft Genome Sequences of Marine Flavobacterium Nonlabens Strains NR17, NR24, NR27, NR32, NR33, and Ara13.</title>
        <authorList>
            <person name="Nakanishi M."/>
            <person name="Meirelles P."/>
            <person name="Suzuki R."/>
            <person name="Takatani N."/>
            <person name="Mino S."/>
            <person name="Suda W."/>
            <person name="Oshima K."/>
            <person name="Hattori M."/>
            <person name="Ohkuma M."/>
            <person name="Hosokawa M."/>
            <person name="Miyashita K."/>
            <person name="Thompson F.L."/>
            <person name="Niwa A."/>
            <person name="Sawabe T."/>
            <person name="Sawabe T."/>
        </authorList>
    </citation>
    <scope>NUCLEOTIDE SEQUENCE [LARGE SCALE GENOMIC DNA]</scope>
    <source>
        <strain evidence="2">JCM 19294</strain>
    </source>
</reference>
<feature type="transmembrane region" description="Helical" evidence="1">
    <location>
        <begin position="90"/>
        <end position="111"/>
    </location>
</feature>
<keyword evidence="1" id="KW-1133">Transmembrane helix</keyword>